<comment type="caution">
    <text evidence="1">The sequence shown here is derived from an EMBL/GenBank/DDBJ whole genome shotgun (WGS) entry which is preliminary data.</text>
</comment>
<keyword evidence="2" id="KW-1185">Reference proteome</keyword>
<proteinExistence type="predicted"/>
<gene>
    <name evidence="1" type="ORF">ACFQ2K_10075</name>
</gene>
<dbReference type="EMBL" id="JBHTGL010000008">
    <property type="protein sequence ID" value="MFD0623102.1"/>
    <property type="molecule type" value="Genomic_DNA"/>
</dbReference>
<dbReference type="Proteomes" id="UP001596915">
    <property type="component" value="Unassembled WGS sequence"/>
</dbReference>
<sequence length="91" mass="9931">MSEHRFPVARAWTPGTVVGHLRSTSFTGPDLFQDHGKVEASGSTRPDPVVGRHKEFEAEARQLPDAYAQGGMLREEAVFTVLLARRPGTAS</sequence>
<evidence type="ECO:0008006" key="3">
    <source>
        <dbReference type="Google" id="ProtNLM"/>
    </source>
</evidence>
<protein>
    <recommendedName>
        <fullName evidence="3">Methyltransferase</fullName>
    </recommendedName>
</protein>
<name>A0ABW2WNV2_9ACTN</name>
<evidence type="ECO:0000313" key="2">
    <source>
        <dbReference type="Proteomes" id="UP001596915"/>
    </source>
</evidence>
<accession>A0ABW2WNV2</accession>
<organism evidence="1 2">
    <name type="scientific">Streptomyces sanglieri</name>
    <dbReference type="NCBI Taxonomy" id="193460"/>
    <lineage>
        <taxon>Bacteria</taxon>
        <taxon>Bacillati</taxon>
        <taxon>Actinomycetota</taxon>
        <taxon>Actinomycetes</taxon>
        <taxon>Kitasatosporales</taxon>
        <taxon>Streptomycetaceae</taxon>
        <taxon>Streptomyces</taxon>
    </lineage>
</organism>
<evidence type="ECO:0000313" key="1">
    <source>
        <dbReference type="EMBL" id="MFD0623102.1"/>
    </source>
</evidence>
<reference evidence="2" key="1">
    <citation type="journal article" date="2019" name="Int. J. Syst. Evol. Microbiol.">
        <title>The Global Catalogue of Microorganisms (GCM) 10K type strain sequencing project: providing services to taxonomists for standard genome sequencing and annotation.</title>
        <authorList>
            <consortium name="The Broad Institute Genomics Platform"/>
            <consortium name="The Broad Institute Genome Sequencing Center for Infectious Disease"/>
            <person name="Wu L."/>
            <person name="Ma J."/>
        </authorList>
    </citation>
    <scope>NUCLEOTIDE SEQUENCE [LARGE SCALE GENOMIC DNA]</scope>
    <source>
        <strain evidence="2">JCM 12607</strain>
    </source>
</reference>